<keyword evidence="3 5" id="KW-0863">Zinc-finger</keyword>
<evidence type="ECO:0000256" key="3">
    <source>
        <dbReference type="ARBA" id="ARBA00022771"/>
    </source>
</evidence>
<feature type="domain" description="C2H2-type" evidence="7">
    <location>
        <begin position="149"/>
        <end position="176"/>
    </location>
</feature>
<keyword evidence="4" id="KW-0862">Zinc</keyword>
<dbReference type="InterPro" id="IPR036236">
    <property type="entry name" value="Znf_C2H2_sf"/>
</dbReference>
<feature type="domain" description="C2H2-type" evidence="7">
    <location>
        <begin position="122"/>
        <end position="144"/>
    </location>
</feature>
<keyword evidence="2" id="KW-0677">Repeat</keyword>
<dbReference type="AlphaFoldDB" id="A0A8J9UEH4"/>
<dbReference type="GO" id="GO:0005634">
    <property type="term" value="C:nucleus"/>
    <property type="evidence" value="ECO:0007669"/>
    <property type="project" value="TreeGrafter"/>
</dbReference>
<keyword evidence="9" id="KW-1185">Reference proteome</keyword>
<feature type="domain" description="C2H2-type" evidence="7">
    <location>
        <begin position="177"/>
        <end position="205"/>
    </location>
</feature>
<feature type="domain" description="C2H2-type" evidence="7">
    <location>
        <begin position="204"/>
        <end position="229"/>
    </location>
</feature>
<evidence type="ECO:0000313" key="8">
    <source>
        <dbReference type="EMBL" id="CAH0718612.1"/>
    </source>
</evidence>
<dbReference type="Pfam" id="PF00096">
    <property type="entry name" value="zf-C2H2"/>
    <property type="match status" value="5"/>
</dbReference>
<evidence type="ECO:0000256" key="1">
    <source>
        <dbReference type="ARBA" id="ARBA00022723"/>
    </source>
</evidence>
<evidence type="ECO:0000256" key="2">
    <source>
        <dbReference type="ARBA" id="ARBA00022737"/>
    </source>
</evidence>
<dbReference type="PROSITE" id="PS50157">
    <property type="entry name" value="ZINC_FINGER_C2H2_2"/>
    <property type="match status" value="5"/>
</dbReference>
<sequence>MTTVSDKVMCSTSLEVPEENEEDPFSGLEIYNEEKFYNLNINVFADPLESINEDIDYLENEFKFFDDDITEERTSENTNKYHIPLEDTAQPVCQETNCNKQFASRALLKDHIRKVHCAEQKYICEVCGKGFTAEYLLMRHKMVHDMKVIECPVCSKKLSGRTNMSVHLRTHTDSRPHKCDTCGKTFVRKCSLNLHIKFVHNKELKCGKCGERFEKRYLLARHISTAHKA</sequence>
<dbReference type="EMBL" id="OV170233">
    <property type="protein sequence ID" value="CAH0718612.1"/>
    <property type="molecule type" value="Genomic_DNA"/>
</dbReference>
<reference evidence="8" key="1">
    <citation type="submission" date="2021-12" db="EMBL/GenBank/DDBJ databases">
        <authorList>
            <person name="Martin H S."/>
        </authorList>
    </citation>
    <scope>NUCLEOTIDE SEQUENCE</scope>
</reference>
<dbReference type="SUPFAM" id="SSF57667">
    <property type="entry name" value="beta-beta-alpha zinc fingers"/>
    <property type="match status" value="2"/>
</dbReference>
<dbReference type="OrthoDB" id="6077919at2759"/>
<dbReference type="Gene3D" id="3.30.160.60">
    <property type="entry name" value="Classic Zinc Finger"/>
    <property type="match status" value="3"/>
</dbReference>
<evidence type="ECO:0000256" key="4">
    <source>
        <dbReference type="ARBA" id="ARBA00022833"/>
    </source>
</evidence>
<accession>A0A8J9UEH4</accession>
<proteinExistence type="predicted"/>
<evidence type="ECO:0000256" key="6">
    <source>
        <dbReference type="SAM" id="MobiDB-lite"/>
    </source>
</evidence>
<dbReference type="PROSITE" id="PS00028">
    <property type="entry name" value="ZINC_FINGER_C2H2_1"/>
    <property type="match status" value="5"/>
</dbReference>
<dbReference type="Proteomes" id="UP000838878">
    <property type="component" value="Chromosome 13"/>
</dbReference>
<feature type="compositionally biased region" description="Polar residues" evidence="6">
    <location>
        <begin position="1"/>
        <end position="14"/>
    </location>
</feature>
<organism evidence="8 9">
    <name type="scientific">Brenthis ino</name>
    <name type="common">lesser marbled fritillary</name>
    <dbReference type="NCBI Taxonomy" id="405034"/>
    <lineage>
        <taxon>Eukaryota</taxon>
        <taxon>Metazoa</taxon>
        <taxon>Ecdysozoa</taxon>
        <taxon>Arthropoda</taxon>
        <taxon>Hexapoda</taxon>
        <taxon>Insecta</taxon>
        <taxon>Pterygota</taxon>
        <taxon>Neoptera</taxon>
        <taxon>Endopterygota</taxon>
        <taxon>Lepidoptera</taxon>
        <taxon>Glossata</taxon>
        <taxon>Ditrysia</taxon>
        <taxon>Papilionoidea</taxon>
        <taxon>Nymphalidae</taxon>
        <taxon>Heliconiinae</taxon>
        <taxon>Argynnini</taxon>
        <taxon>Brenthis</taxon>
    </lineage>
</organism>
<protein>
    <recommendedName>
        <fullName evidence="7">C2H2-type domain-containing protein</fullName>
    </recommendedName>
</protein>
<dbReference type="InterPro" id="IPR050717">
    <property type="entry name" value="C2H2-ZF_Transcription_Reg"/>
</dbReference>
<dbReference type="PANTHER" id="PTHR14196:SF12">
    <property type="entry name" value="ZINC FINGER PROTEIN 208-LIKE"/>
    <property type="match status" value="1"/>
</dbReference>
<name>A0A8J9UEH4_9NEOP</name>
<evidence type="ECO:0000256" key="5">
    <source>
        <dbReference type="PROSITE-ProRule" id="PRU00042"/>
    </source>
</evidence>
<dbReference type="PANTHER" id="PTHR14196">
    <property type="entry name" value="ODD-SKIPPED - RELATED"/>
    <property type="match status" value="1"/>
</dbReference>
<feature type="region of interest" description="Disordered" evidence="6">
    <location>
        <begin position="1"/>
        <end position="21"/>
    </location>
</feature>
<feature type="non-terminal residue" evidence="8">
    <location>
        <position position="229"/>
    </location>
</feature>
<dbReference type="GO" id="GO:0008270">
    <property type="term" value="F:zinc ion binding"/>
    <property type="evidence" value="ECO:0007669"/>
    <property type="project" value="UniProtKB-KW"/>
</dbReference>
<evidence type="ECO:0000259" key="7">
    <source>
        <dbReference type="PROSITE" id="PS50157"/>
    </source>
</evidence>
<dbReference type="InterPro" id="IPR013087">
    <property type="entry name" value="Znf_C2H2_type"/>
</dbReference>
<gene>
    <name evidence="8" type="ORF">BINO364_LOCUS5058</name>
</gene>
<dbReference type="SMART" id="SM00355">
    <property type="entry name" value="ZnF_C2H2"/>
    <property type="match status" value="5"/>
</dbReference>
<dbReference type="FunFam" id="3.30.160.60:FF:000446">
    <property type="entry name" value="Zinc finger protein"/>
    <property type="match status" value="1"/>
</dbReference>
<dbReference type="GO" id="GO:0000977">
    <property type="term" value="F:RNA polymerase II transcription regulatory region sequence-specific DNA binding"/>
    <property type="evidence" value="ECO:0007669"/>
    <property type="project" value="TreeGrafter"/>
</dbReference>
<feature type="domain" description="C2H2-type" evidence="7">
    <location>
        <begin position="91"/>
        <end position="121"/>
    </location>
</feature>
<keyword evidence="1" id="KW-0479">Metal-binding</keyword>
<dbReference type="FunFam" id="3.30.160.60:FF:001049">
    <property type="entry name" value="zinc finger protein 319"/>
    <property type="match status" value="1"/>
</dbReference>
<evidence type="ECO:0000313" key="9">
    <source>
        <dbReference type="Proteomes" id="UP000838878"/>
    </source>
</evidence>
<dbReference type="GO" id="GO:0000981">
    <property type="term" value="F:DNA-binding transcription factor activity, RNA polymerase II-specific"/>
    <property type="evidence" value="ECO:0007669"/>
    <property type="project" value="TreeGrafter"/>
</dbReference>